<dbReference type="InterPro" id="IPR037118">
    <property type="entry name" value="Val-tRNA_synth_C_sf"/>
</dbReference>
<keyword evidence="9" id="KW-0810">Translation regulation</keyword>
<dbReference type="Gene3D" id="3.40.50.300">
    <property type="entry name" value="P-loop containing nucleotide triphosphate hydrolases"/>
    <property type="match status" value="2"/>
</dbReference>
<dbReference type="Proteomes" id="UP000017747">
    <property type="component" value="Unassembled WGS sequence"/>
</dbReference>
<evidence type="ECO:0000256" key="9">
    <source>
        <dbReference type="ARBA" id="ARBA00022845"/>
    </source>
</evidence>
<evidence type="ECO:0000256" key="4">
    <source>
        <dbReference type="ARBA" id="ARBA00022730"/>
    </source>
</evidence>
<dbReference type="FunFam" id="3.40.50.300:FF:000011">
    <property type="entry name" value="Putative ABC transporter ATP-binding component"/>
    <property type="match status" value="1"/>
</dbReference>
<proteinExistence type="inferred from homology"/>
<evidence type="ECO:0000313" key="15">
    <source>
        <dbReference type="Proteomes" id="UP000017747"/>
    </source>
</evidence>
<evidence type="ECO:0000256" key="10">
    <source>
        <dbReference type="ARBA" id="ARBA00022884"/>
    </source>
</evidence>
<dbReference type="SMART" id="SM00382">
    <property type="entry name" value="AAA"/>
    <property type="match status" value="2"/>
</dbReference>
<dbReference type="InterPro" id="IPR017871">
    <property type="entry name" value="ABC_transporter-like_CS"/>
</dbReference>
<dbReference type="SUPFAM" id="SSF52540">
    <property type="entry name" value="P-loop containing nucleoside triphosphate hydrolases"/>
    <property type="match status" value="2"/>
</dbReference>
<dbReference type="FunFam" id="3.40.50.300:FF:000183">
    <property type="entry name" value="ABC transporter ATP-binding protein yjjK"/>
    <property type="match status" value="1"/>
</dbReference>
<dbReference type="PROSITE" id="PS00211">
    <property type="entry name" value="ABC_TRANSPORTER_1"/>
    <property type="match status" value="2"/>
</dbReference>
<keyword evidence="2" id="KW-0963">Cytoplasm</keyword>
<reference evidence="14 15" key="1">
    <citation type="journal article" date="2014" name="Genome Announc.">
        <title>Genome Sequence of Youngiibacter fragilis, the Type Strain of the Genus Youngiibacter.</title>
        <authorList>
            <person name="Wawrik C.B."/>
            <person name="Callaghan A.V."/>
            <person name="Stamps B.W."/>
            <person name="Wawrik B."/>
        </authorList>
    </citation>
    <scope>NUCLEOTIDE SEQUENCE [LARGE SCALE GENOMIC DNA]</scope>
    <source>
        <strain evidence="14 15">232.1</strain>
    </source>
</reference>
<dbReference type="GO" id="GO:0006417">
    <property type="term" value="P:regulation of translation"/>
    <property type="evidence" value="ECO:0007669"/>
    <property type="project" value="UniProtKB-KW"/>
</dbReference>
<comment type="caution">
    <text evidence="14">The sequence shown here is derived from an EMBL/GenBank/DDBJ whole genome shotgun (WGS) entry which is preliminary data.</text>
</comment>
<dbReference type="RefSeq" id="WP_023388795.1">
    <property type="nucleotide sequence ID" value="NZ_AXUN02000198.1"/>
</dbReference>
<evidence type="ECO:0000256" key="3">
    <source>
        <dbReference type="ARBA" id="ARBA00022555"/>
    </source>
</evidence>
<dbReference type="Pfam" id="PF00005">
    <property type="entry name" value="ABC_tran"/>
    <property type="match status" value="2"/>
</dbReference>
<dbReference type="GO" id="GO:0006412">
    <property type="term" value="P:translation"/>
    <property type="evidence" value="ECO:0007669"/>
    <property type="project" value="UniProtKB-KW"/>
</dbReference>
<evidence type="ECO:0000256" key="7">
    <source>
        <dbReference type="ARBA" id="ARBA00022801"/>
    </source>
</evidence>
<keyword evidence="7" id="KW-0378">Hydrolase</keyword>
<dbReference type="Pfam" id="PF16326">
    <property type="entry name" value="ABC_tran_CTD"/>
    <property type="match status" value="1"/>
</dbReference>
<keyword evidence="8 14" id="KW-0067">ATP-binding</keyword>
<dbReference type="EMBL" id="AXUN02000198">
    <property type="protein sequence ID" value="ETA79874.1"/>
    <property type="molecule type" value="Genomic_DNA"/>
</dbReference>
<feature type="coiled-coil region" evidence="12">
    <location>
        <begin position="521"/>
        <end position="613"/>
    </location>
</feature>
<protein>
    <submittedName>
        <fullName evidence="14">Multidrug ABC transporter ATP-binding protein</fullName>
    </submittedName>
</protein>
<dbReference type="GO" id="GO:0019843">
    <property type="term" value="F:rRNA binding"/>
    <property type="evidence" value="ECO:0007669"/>
    <property type="project" value="UniProtKB-KW"/>
</dbReference>
<feature type="domain" description="ABC transporter" evidence="13">
    <location>
        <begin position="318"/>
        <end position="535"/>
    </location>
</feature>
<evidence type="ECO:0000256" key="5">
    <source>
        <dbReference type="ARBA" id="ARBA00022737"/>
    </source>
</evidence>
<keyword evidence="11" id="KW-0648">Protein biosynthesis</keyword>
<name>V7I3V4_9CLOT</name>
<dbReference type="InterPro" id="IPR032781">
    <property type="entry name" value="ABC_tran_Xtn"/>
</dbReference>
<dbReference type="InterPro" id="IPR027417">
    <property type="entry name" value="P-loop_NTPase"/>
</dbReference>
<sequence length="630" mass="71178">MNILAAESISKSFGEKVLFRDATFGISEGDKIGVIGINGTGKSTLLKVISGELPSDTGRIVYMNGVRISVLPQDPEFDPEDTVISAIFSGEGSLSIIREYEEAVVKSNESPDNISLHDEVMRLAARMDDVGAWGLESEAKAVLTRLGITEFHKRTGELSGGQKKRVAMARALVLPSDLLILDEPTNHIDDVTVSWLEGMLRNRKGAILMVTHDRYFLERVADRMLEIDRGEVISWQANFSRFLELKAEREELLEAGDRKRRKLFMKELEWMRRGAKARTTKQKARIGRFEELAQTESRQEQNSIEIKALSSRLGGKTIELNEVFKAYDGNELLHGFSYNLLRDDRVGIVGVNGLGKSTLLAIMAGALLPDSGTVDTGETVRIGYLTQDYTFRDESMRVLEYIRDAAERIETTDGMSTASQLLETFMFPSEFQWTPISMLSGGEKRRLMLLRILMEKPNVLLLDEPTNDLDTMTLEVLEDFLDTFSGAVVAVSHDRWFLDRMARRILHFEGNGKITMHPGNYTDLSERLEQTEEKVPEAKVEARDERKKERARKFSYREQKEYEGIGDRIAGLEERISALDKEMEKNAADFEALGSLMEEKSVCEAELEEAIERWAYLEELSQEIAKGKEG</sequence>
<dbReference type="InterPro" id="IPR032524">
    <property type="entry name" value="ABC_tran_C"/>
</dbReference>
<keyword evidence="5" id="KW-0677">Repeat</keyword>
<dbReference type="CDD" id="cd03221">
    <property type="entry name" value="ABCF_EF-3"/>
    <property type="match status" value="2"/>
</dbReference>
<evidence type="ECO:0000256" key="12">
    <source>
        <dbReference type="SAM" id="Coils"/>
    </source>
</evidence>
<dbReference type="GO" id="GO:0005524">
    <property type="term" value="F:ATP binding"/>
    <property type="evidence" value="ECO:0007669"/>
    <property type="project" value="UniProtKB-KW"/>
</dbReference>
<dbReference type="PANTHER" id="PTHR42855:SF1">
    <property type="entry name" value="ABC TRANSPORTER DOMAIN-CONTAINING PROTEIN"/>
    <property type="match status" value="1"/>
</dbReference>
<dbReference type="GO" id="GO:0016887">
    <property type="term" value="F:ATP hydrolysis activity"/>
    <property type="evidence" value="ECO:0007669"/>
    <property type="project" value="InterPro"/>
</dbReference>
<evidence type="ECO:0000256" key="2">
    <source>
        <dbReference type="ARBA" id="ARBA00022490"/>
    </source>
</evidence>
<dbReference type="GO" id="GO:0000049">
    <property type="term" value="F:tRNA binding"/>
    <property type="evidence" value="ECO:0007669"/>
    <property type="project" value="UniProtKB-KW"/>
</dbReference>
<dbReference type="PANTHER" id="PTHR42855">
    <property type="entry name" value="ABC TRANSPORTER ATP-BINDING SUBUNIT"/>
    <property type="match status" value="1"/>
</dbReference>
<evidence type="ECO:0000256" key="6">
    <source>
        <dbReference type="ARBA" id="ARBA00022741"/>
    </source>
</evidence>
<dbReference type="OrthoDB" id="9801441at2"/>
<keyword evidence="6" id="KW-0547">Nucleotide-binding</keyword>
<dbReference type="Pfam" id="PF12848">
    <property type="entry name" value="ABC_tran_Xtn"/>
    <property type="match status" value="1"/>
</dbReference>
<dbReference type="GO" id="GO:0003677">
    <property type="term" value="F:DNA binding"/>
    <property type="evidence" value="ECO:0007669"/>
    <property type="project" value="InterPro"/>
</dbReference>
<feature type="domain" description="ABC transporter" evidence="13">
    <location>
        <begin position="4"/>
        <end position="254"/>
    </location>
</feature>
<keyword evidence="3" id="KW-0820">tRNA-binding</keyword>
<evidence type="ECO:0000256" key="11">
    <source>
        <dbReference type="ARBA" id="ARBA00022917"/>
    </source>
</evidence>
<dbReference type="InterPro" id="IPR051309">
    <property type="entry name" value="ABCF_ATPase"/>
</dbReference>
<accession>V7I3V4</accession>
<evidence type="ECO:0000259" key="13">
    <source>
        <dbReference type="PROSITE" id="PS50893"/>
    </source>
</evidence>
<dbReference type="InterPro" id="IPR003439">
    <property type="entry name" value="ABC_transporter-like_ATP-bd"/>
</dbReference>
<dbReference type="PATRIC" id="fig|994573.3.peg.2873"/>
<comment type="similarity">
    <text evidence="1">Belongs to the ABC transporter superfamily. ABCF family. Translational throttle EttA subfamily.</text>
</comment>
<dbReference type="InterPro" id="IPR003593">
    <property type="entry name" value="AAA+_ATPase"/>
</dbReference>
<keyword evidence="10" id="KW-0694">RNA-binding</keyword>
<evidence type="ECO:0000256" key="1">
    <source>
        <dbReference type="ARBA" id="ARBA00005868"/>
    </source>
</evidence>
<dbReference type="PROSITE" id="PS50893">
    <property type="entry name" value="ABC_TRANSPORTER_2"/>
    <property type="match status" value="2"/>
</dbReference>
<keyword evidence="15" id="KW-1185">Reference proteome</keyword>
<gene>
    <name evidence="14" type="ORF">T472_0215235</name>
</gene>
<organism evidence="14 15">
    <name type="scientific">Youngiibacter fragilis 232.1</name>
    <dbReference type="NCBI Taxonomy" id="994573"/>
    <lineage>
        <taxon>Bacteria</taxon>
        <taxon>Bacillati</taxon>
        <taxon>Bacillota</taxon>
        <taxon>Clostridia</taxon>
        <taxon>Eubacteriales</taxon>
        <taxon>Clostridiaceae</taxon>
        <taxon>Youngiibacter</taxon>
    </lineage>
</organism>
<dbReference type="Gene3D" id="1.10.287.380">
    <property type="entry name" value="Valyl-tRNA synthetase, C-terminal domain"/>
    <property type="match status" value="1"/>
</dbReference>
<dbReference type="AlphaFoldDB" id="V7I3V4"/>
<keyword evidence="4" id="KW-0699">rRNA-binding</keyword>
<keyword evidence="12" id="KW-0175">Coiled coil</keyword>
<evidence type="ECO:0000313" key="14">
    <source>
        <dbReference type="EMBL" id="ETA79874.1"/>
    </source>
</evidence>
<dbReference type="STRING" id="994573.T472_0215235"/>
<evidence type="ECO:0000256" key="8">
    <source>
        <dbReference type="ARBA" id="ARBA00022840"/>
    </source>
</evidence>
<dbReference type="eggNOG" id="COG0488">
    <property type="taxonomic scope" value="Bacteria"/>
</dbReference>